<dbReference type="EMBL" id="JAWDGP010007058">
    <property type="protein sequence ID" value="KAK3730764.1"/>
    <property type="molecule type" value="Genomic_DNA"/>
</dbReference>
<dbReference type="AlphaFoldDB" id="A0AAE0Y349"/>
<accession>A0AAE0Y349</accession>
<evidence type="ECO:0000313" key="2">
    <source>
        <dbReference type="Proteomes" id="UP001283361"/>
    </source>
</evidence>
<protein>
    <submittedName>
        <fullName evidence="1">Uncharacterized protein</fullName>
    </submittedName>
</protein>
<proteinExistence type="predicted"/>
<evidence type="ECO:0000313" key="1">
    <source>
        <dbReference type="EMBL" id="KAK3730764.1"/>
    </source>
</evidence>
<organism evidence="1 2">
    <name type="scientific">Elysia crispata</name>
    <name type="common">lettuce slug</name>
    <dbReference type="NCBI Taxonomy" id="231223"/>
    <lineage>
        <taxon>Eukaryota</taxon>
        <taxon>Metazoa</taxon>
        <taxon>Spiralia</taxon>
        <taxon>Lophotrochozoa</taxon>
        <taxon>Mollusca</taxon>
        <taxon>Gastropoda</taxon>
        <taxon>Heterobranchia</taxon>
        <taxon>Euthyneura</taxon>
        <taxon>Panpulmonata</taxon>
        <taxon>Sacoglossa</taxon>
        <taxon>Placobranchoidea</taxon>
        <taxon>Plakobranchidae</taxon>
        <taxon>Elysia</taxon>
    </lineage>
</organism>
<keyword evidence="2" id="KW-1185">Reference proteome</keyword>
<name>A0AAE0Y349_9GAST</name>
<sequence length="96" mass="10901">MVSPTIGREQIISVFVATASCCISSTCRDRSFQDFVPVLEFFLALSDIIAVQHELSQYQVSRLPVSLLASYILQHLKSFQKQFLTRPVLCSFQHFS</sequence>
<gene>
    <name evidence="1" type="ORF">RRG08_015681</name>
</gene>
<comment type="caution">
    <text evidence="1">The sequence shown here is derived from an EMBL/GenBank/DDBJ whole genome shotgun (WGS) entry which is preliminary data.</text>
</comment>
<reference evidence="1" key="1">
    <citation type="journal article" date="2023" name="G3 (Bethesda)">
        <title>A reference genome for the long-term kleptoplast-retaining sea slug Elysia crispata morphotype clarki.</title>
        <authorList>
            <person name="Eastman K.E."/>
            <person name="Pendleton A.L."/>
            <person name="Shaikh M.A."/>
            <person name="Suttiyut T."/>
            <person name="Ogas R."/>
            <person name="Tomko P."/>
            <person name="Gavelis G."/>
            <person name="Widhalm J.R."/>
            <person name="Wisecaver J.H."/>
        </authorList>
    </citation>
    <scope>NUCLEOTIDE SEQUENCE</scope>
    <source>
        <strain evidence="1">ECLA1</strain>
    </source>
</reference>
<dbReference type="Proteomes" id="UP001283361">
    <property type="component" value="Unassembled WGS sequence"/>
</dbReference>